<feature type="transmembrane region" description="Helical" evidence="1">
    <location>
        <begin position="20"/>
        <end position="41"/>
    </location>
</feature>
<comment type="caution">
    <text evidence="2">The sequence shown here is derived from an EMBL/GenBank/DDBJ whole genome shotgun (WGS) entry which is preliminary data.</text>
</comment>
<accession>A0A2G5TFT7</accession>
<feature type="transmembrane region" description="Helical" evidence="1">
    <location>
        <begin position="259"/>
        <end position="282"/>
    </location>
</feature>
<gene>
    <name evidence="2" type="primary">Cni-C15C8.6</name>
    <name evidence="2" type="synonym">Cnig_chr_V.g18763</name>
    <name evidence="2" type="ORF">B9Z55_018763</name>
</gene>
<feature type="transmembrane region" description="Helical" evidence="1">
    <location>
        <begin position="132"/>
        <end position="155"/>
    </location>
</feature>
<evidence type="ECO:0000256" key="1">
    <source>
        <dbReference type="SAM" id="Phobius"/>
    </source>
</evidence>
<proteinExistence type="predicted"/>
<dbReference type="AlphaFoldDB" id="A0A2G5TFT7"/>
<feature type="transmembrane region" description="Helical" evidence="1">
    <location>
        <begin position="53"/>
        <end position="78"/>
    </location>
</feature>
<keyword evidence="1" id="KW-0472">Membrane</keyword>
<reference evidence="3" key="1">
    <citation type="submission" date="2017-10" db="EMBL/GenBank/DDBJ databases">
        <title>Rapid genome shrinkage in a self-fertile nematode reveals novel sperm competition proteins.</title>
        <authorList>
            <person name="Yin D."/>
            <person name="Schwarz E.M."/>
            <person name="Thomas C.G."/>
            <person name="Felde R.L."/>
            <person name="Korf I.F."/>
            <person name="Cutter A.D."/>
            <person name="Schartner C.M."/>
            <person name="Ralston E.J."/>
            <person name="Meyer B.J."/>
            <person name="Haag E.S."/>
        </authorList>
    </citation>
    <scope>NUCLEOTIDE SEQUENCE [LARGE SCALE GENOMIC DNA]</scope>
    <source>
        <strain evidence="3">JU1422</strain>
    </source>
</reference>
<keyword evidence="1" id="KW-0812">Transmembrane</keyword>
<keyword evidence="1" id="KW-1133">Transmembrane helix</keyword>
<sequence>MLYFEDALWIRENFWRDTIGTLYFVLGFTGIAFHLVLISILPEISNFISRPTTLILSAQFIACIIQLFVVFVPVPAMIAVNKPYFMNPVMINVPAFFLVLFQTFAFIFMMINGIHRSLKSISPMAGCRKVIFLDNVIFGTMVFVFCVSFFFTVNICAHTTIRRFNPPQLNWKLQYFEVIADIYLVALVIVPTIICHTVSLVNLSYRRLFQKPTSSEENLEEELEDSSKETICSLFFYAIFDLLYCFWICLSFLSTDPILSLSNVFLTAYWPLLTAITLDVHIRSALIYRTRGVFQAANSPIVIQPNKKEPKFSKF</sequence>
<keyword evidence="3" id="KW-1185">Reference proteome</keyword>
<evidence type="ECO:0008006" key="4">
    <source>
        <dbReference type="Google" id="ProtNLM"/>
    </source>
</evidence>
<feature type="transmembrane region" description="Helical" evidence="1">
    <location>
        <begin position="90"/>
        <end position="111"/>
    </location>
</feature>
<protein>
    <recommendedName>
        <fullName evidence="4">7TM GPCR serpentine receptor class x (Srx) domain-containing protein</fullName>
    </recommendedName>
</protein>
<evidence type="ECO:0000313" key="2">
    <source>
        <dbReference type="EMBL" id="PIC26073.1"/>
    </source>
</evidence>
<dbReference type="OrthoDB" id="5807375at2759"/>
<name>A0A2G5TFT7_9PELO</name>
<organism evidence="2 3">
    <name type="scientific">Caenorhabditis nigoni</name>
    <dbReference type="NCBI Taxonomy" id="1611254"/>
    <lineage>
        <taxon>Eukaryota</taxon>
        <taxon>Metazoa</taxon>
        <taxon>Ecdysozoa</taxon>
        <taxon>Nematoda</taxon>
        <taxon>Chromadorea</taxon>
        <taxon>Rhabditida</taxon>
        <taxon>Rhabditina</taxon>
        <taxon>Rhabditomorpha</taxon>
        <taxon>Rhabditoidea</taxon>
        <taxon>Rhabditidae</taxon>
        <taxon>Peloderinae</taxon>
        <taxon>Caenorhabditis</taxon>
    </lineage>
</organism>
<evidence type="ECO:0000313" key="3">
    <source>
        <dbReference type="Proteomes" id="UP000230233"/>
    </source>
</evidence>
<feature type="transmembrane region" description="Helical" evidence="1">
    <location>
        <begin position="234"/>
        <end position="253"/>
    </location>
</feature>
<dbReference type="Proteomes" id="UP000230233">
    <property type="component" value="Chromosome V"/>
</dbReference>
<feature type="transmembrane region" description="Helical" evidence="1">
    <location>
        <begin position="175"/>
        <end position="201"/>
    </location>
</feature>
<dbReference type="EMBL" id="PDUG01000005">
    <property type="protein sequence ID" value="PIC26073.1"/>
    <property type="molecule type" value="Genomic_DNA"/>
</dbReference>